<dbReference type="InterPro" id="IPR046081">
    <property type="entry name" value="DUF6099"/>
</dbReference>
<dbReference type="RefSeq" id="WP_380586614.1">
    <property type="nucleotide sequence ID" value="NZ_JBHSQJ010000100.1"/>
</dbReference>
<accession>A0ABW1G5Q0</accession>
<comment type="caution">
    <text evidence="1">The sequence shown here is derived from an EMBL/GenBank/DDBJ whole genome shotgun (WGS) entry which is preliminary data.</text>
</comment>
<evidence type="ECO:0000313" key="1">
    <source>
        <dbReference type="EMBL" id="MFC5910080.1"/>
    </source>
</evidence>
<dbReference type="EMBL" id="JBHSQJ010000100">
    <property type="protein sequence ID" value="MFC5910080.1"/>
    <property type="molecule type" value="Genomic_DNA"/>
</dbReference>
<reference evidence="2" key="1">
    <citation type="journal article" date="2019" name="Int. J. Syst. Evol. Microbiol.">
        <title>The Global Catalogue of Microorganisms (GCM) 10K type strain sequencing project: providing services to taxonomists for standard genome sequencing and annotation.</title>
        <authorList>
            <consortium name="The Broad Institute Genomics Platform"/>
            <consortium name="The Broad Institute Genome Sequencing Center for Infectious Disease"/>
            <person name="Wu L."/>
            <person name="Ma J."/>
        </authorList>
    </citation>
    <scope>NUCLEOTIDE SEQUENCE [LARGE SCALE GENOMIC DNA]</scope>
    <source>
        <strain evidence="2">JCM 4816</strain>
    </source>
</reference>
<keyword evidence="2" id="KW-1185">Reference proteome</keyword>
<dbReference type="Pfam" id="PF19594">
    <property type="entry name" value="DUF6099"/>
    <property type="match status" value="1"/>
</dbReference>
<proteinExistence type="predicted"/>
<name>A0ABW1G5Q0_9ACTN</name>
<evidence type="ECO:0000313" key="2">
    <source>
        <dbReference type="Proteomes" id="UP001596174"/>
    </source>
</evidence>
<organism evidence="1 2">
    <name type="scientific">Streptacidiphilus monticola</name>
    <dbReference type="NCBI Taxonomy" id="2161674"/>
    <lineage>
        <taxon>Bacteria</taxon>
        <taxon>Bacillati</taxon>
        <taxon>Actinomycetota</taxon>
        <taxon>Actinomycetes</taxon>
        <taxon>Kitasatosporales</taxon>
        <taxon>Streptomycetaceae</taxon>
        <taxon>Streptacidiphilus</taxon>
    </lineage>
</organism>
<dbReference type="Proteomes" id="UP001596174">
    <property type="component" value="Unassembled WGS sequence"/>
</dbReference>
<sequence>MEAIRLVRATRHGLAEARSVPHVLGEAWQAGVLTAAVAQAAAQRFSAQALVGAGCGPAEIARALVDAGLHMAELVQRPPDEPEEEPFGRSSRLTELGEPGPVLRELRTLVNESAEALIVLACGADEQSLYWRCIDSVDAAAECRDLLTELLRATGEEADPERARETEEDYRAAVVATASVTLDPPPG</sequence>
<protein>
    <submittedName>
        <fullName evidence="1">DUF6099 family protein</fullName>
    </submittedName>
</protein>
<gene>
    <name evidence="1" type="ORF">ACFP3V_23035</name>
</gene>